<evidence type="ECO:0000313" key="2">
    <source>
        <dbReference type="Proteomes" id="UP000829196"/>
    </source>
</evidence>
<sequence>MSSSSFIKCKLVNEFRSSQLAAWLTYTSRSRVCFSSFLAVLSLVLCLRGSHASVGLKGARLFQR</sequence>
<gene>
    <name evidence="1" type="ORF">KFK09_002478</name>
</gene>
<dbReference type="EMBL" id="JAGYWB010000003">
    <property type="protein sequence ID" value="KAI0526885.1"/>
    <property type="molecule type" value="Genomic_DNA"/>
</dbReference>
<evidence type="ECO:0000313" key="1">
    <source>
        <dbReference type="EMBL" id="KAI0526885.1"/>
    </source>
</evidence>
<dbReference type="AlphaFoldDB" id="A0A8T3C534"/>
<dbReference type="Proteomes" id="UP000829196">
    <property type="component" value="Unassembled WGS sequence"/>
</dbReference>
<accession>A0A8T3C534</accession>
<name>A0A8T3C534_DENNO</name>
<protein>
    <submittedName>
        <fullName evidence="1">Uncharacterized protein</fullName>
    </submittedName>
</protein>
<organism evidence="1 2">
    <name type="scientific">Dendrobium nobile</name>
    <name type="common">Orchid</name>
    <dbReference type="NCBI Taxonomy" id="94219"/>
    <lineage>
        <taxon>Eukaryota</taxon>
        <taxon>Viridiplantae</taxon>
        <taxon>Streptophyta</taxon>
        <taxon>Embryophyta</taxon>
        <taxon>Tracheophyta</taxon>
        <taxon>Spermatophyta</taxon>
        <taxon>Magnoliopsida</taxon>
        <taxon>Liliopsida</taxon>
        <taxon>Asparagales</taxon>
        <taxon>Orchidaceae</taxon>
        <taxon>Epidendroideae</taxon>
        <taxon>Malaxideae</taxon>
        <taxon>Dendrobiinae</taxon>
        <taxon>Dendrobium</taxon>
    </lineage>
</organism>
<keyword evidence="2" id="KW-1185">Reference proteome</keyword>
<proteinExistence type="predicted"/>
<comment type="caution">
    <text evidence="1">The sequence shown here is derived from an EMBL/GenBank/DDBJ whole genome shotgun (WGS) entry which is preliminary data.</text>
</comment>
<reference evidence="1" key="1">
    <citation type="journal article" date="2022" name="Front. Genet.">
        <title>Chromosome-Scale Assembly of the Dendrobium nobile Genome Provides Insights Into the Molecular Mechanism of the Biosynthesis of the Medicinal Active Ingredient of Dendrobium.</title>
        <authorList>
            <person name="Xu Q."/>
            <person name="Niu S.-C."/>
            <person name="Li K.-L."/>
            <person name="Zheng P.-J."/>
            <person name="Zhang X.-J."/>
            <person name="Jia Y."/>
            <person name="Liu Y."/>
            <person name="Niu Y.-X."/>
            <person name="Yu L.-H."/>
            <person name="Chen D.-F."/>
            <person name="Zhang G.-Q."/>
        </authorList>
    </citation>
    <scope>NUCLEOTIDE SEQUENCE</scope>
    <source>
        <tissue evidence="1">Leaf</tissue>
    </source>
</reference>